<keyword evidence="3" id="KW-1185">Reference proteome</keyword>
<dbReference type="GO" id="GO:0006749">
    <property type="term" value="P:glutathione metabolic process"/>
    <property type="evidence" value="ECO:0007669"/>
    <property type="project" value="TreeGrafter"/>
</dbReference>
<proteinExistence type="predicted"/>
<comment type="caution">
    <text evidence="2">The sequence shown here is derived from an EMBL/GenBank/DDBJ whole genome shotgun (WGS) entry which is preliminary data.</text>
</comment>
<dbReference type="GO" id="GO:0005829">
    <property type="term" value="C:cytosol"/>
    <property type="evidence" value="ECO:0007669"/>
    <property type="project" value="TreeGrafter"/>
</dbReference>
<dbReference type="PANTHER" id="PTHR11365:SF23">
    <property type="entry name" value="HYPOTHETICAL 5-OXOPROLINASE (EUROFUNG)-RELATED"/>
    <property type="match status" value="1"/>
</dbReference>
<evidence type="ECO:0000313" key="2">
    <source>
        <dbReference type="EMBL" id="KQB34076.1"/>
    </source>
</evidence>
<dbReference type="AlphaFoldDB" id="A0A0N8VKL7"/>
<dbReference type="PANTHER" id="PTHR11365">
    <property type="entry name" value="5-OXOPROLINASE RELATED"/>
    <property type="match status" value="1"/>
</dbReference>
<dbReference type="Proteomes" id="UP000050301">
    <property type="component" value="Unassembled WGS sequence"/>
</dbReference>
<gene>
    <name evidence="2" type="ORF">AOG55_01515</name>
</gene>
<dbReference type="InterPro" id="IPR003692">
    <property type="entry name" value="Hydantoinase_B"/>
</dbReference>
<dbReference type="GO" id="GO:0017168">
    <property type="term" value="F:5-oxoprolinase (ATP-hydrolyzing) activity"/>
    <property type="evidence" value="ECO:0007669"/>
    <property type="project" value="TreeGrafter"/>
</dbReference>
<protein>
    <submittedName>
        <fullName evidence="2">5-oxoprolinase</fullName>
    </submittedName>
</protein>
<organism evidence="2 3">
    <name type="scientific">Acidiplasma cupricumulans</name>
    <dbReference type="NCBI Taxonomy" id="312540"/>
    <lineage>
        <taxon>Archaea</taxon>
        <taxon>Methanobacteriati</taxon>
        <taxon>Thermoplasmatota</taxon>
        <taxon>Thermoplasmata</taxon>
        <taxon>Thermoplasmatales</taxon>
        <taxon>Ferroplasmaceae</taxon>
        <taxon>Acidiplasma</taxon>
    </lineage>
</organism>
<dbReference type="InterPro" id="IPR045079">
    <property type="entry name" value="Oxoprolinase-like"/>
</dbReference>
<dbReference type="InParanoid" id="A0A0N8VKL7"/>
<evidence type="ECO:0000259" key="1">
    <source>
        <dbReference type="Pfam" id="PF02538"/>
    </source>
</evidence>
<feature type="domain" description="Hydantoinase B/oxoprolinase" evidence="1">
    <location>
        <begin position="3"/>
        <end position="507"/>
    </location>
</feature>
<name>A0A0N8VKL7_9ARCH</name>
<sequence>MNWEIIGKATQFIAEEMGVSLKRSALSPNIRERMDHSCAVLDKNGRIVAQAEHIPVHLGSFKVGAKNIIDYMNQNGIILGENEMLVTNDPYISGTHLNDVTFIAPVYYRNELFCYVINKAHNVDVGGPVFGSLNPEAINLYQEGTIIPPVKASSDVIKFILSNFKDPDTAAGDLNAQMAANRMGIKRIKELLDRYSGDDINASWNTLIDHSRELSLHAMAEWPQGTYESEDFLEKNDGLIKLKLKLSVTKNGIIADFSGTDNQINYPLNAVLGVTFSSVSFSIRSAINQDIPTNDGFYSIIDLNVPEKSLLNPEKPHPVSGGNVETTQRVADTVLLALSKFLKEIPAASSGTMMNIMLGGENNGKYWSYYETIGGGNGGRYNSNGESGVHSNMTNTLNTPIEIAEKEYPMFFTAYKLRRGSGGNGLHKGGEGIIRSFYVTNQTYMSVIADRFMVKPWGIHGGSPGKTGSLYIISSGRKKRMPAKFSSELNKNDEVIIETPGGGGYGKI</sequence>
<dbReference type="RefSeq" id="WP_055041111.1">
    <property type="nucleotide sequence ID" value="NZ_LKBH01000273.1"/>
</dbReference>
<dbReference type="Pfam" id="PF02538">
    <property type="entry name" value="Hydantoinase_B"/>
    <property type="match status" value="1"/>
</dbReference>
<reference evidence="2 3" key="1">
    <citation type="submission" date="2015-09" db="EMBL/GenBank/DDBJ databases">
        <title>Heavy metals and arsenic resistance mechanisms in polyextremophilic archaea of the family Ferroplasmaceae.</title>
        <authorList>
            <person name="Bulaev A.G."/>
            <person name="Kanygina A.V."/>
        </authorList>
    </citation>
    <scope>NUCLEOTIDE SEQUENCE [LARGE SCALE GENOMIC DNA]</scope>
    <source>
        <strain evidence="2 3">BH2</strain>
    </source>
</reference>
<dbReference type="EMBL" id="LKBH01000273">
    <property type="protein sequence ID" value="KQB34076.1"/>
    <property type="molecule type" value="Genomic_DNA"/>
</dbReference>
<accession>A0A0N8VKL7</accession>
<evidence type="ECO:0000313" key="3">
    <source>
        <dbReference type="Proteomes" id="UP000050301"/>
    </source>
</evidence>